<dbReference type="AlphaFoldDB" id="A0AAV0DP55"/>
<evidence type="ECO:0008006" key="3">
    <source>
        <dbReference type="Google" id="ProtNLM"/>
    </source>
</evidence>
<protein>
    <recommendedName>
        <fullName evidence="3">Reverse transcriptase domain-containing protein</fullName>
    </recommendedName>
</protein>
<dbReference type="InterPro" id="IPR052343">
    <property type="entry name" value="Retrotransposon-Effector_Assoc"/>
</dbReference>
<evidence type="ECO:0000313" key="2">
    <source>
        <dbReference type="Proteomes" id="UP001152523"/>
    </source>
</evidence>
<name>A0AAV0DP55_9ASTE</name>
<dbReference type="PANTHER" id="PTHR46890">
    <property type="entry name" value="NON-LTR RETROLELEMENT REVERSE TRANSCRIPTASE-LIKE PROTEIN-RELATED"/>
    <property type="match status" value="1"/>
</dbReference>
<sequence>MQLPNDLEVKNAVWSLNQNGAPGPDGFNGKFFKKCWDIVGPDVVKAVQEFHMGFPVPKGMASSLIALIPKIDNPDSFADYRPICLSNFINKVCTKVVTIQTCMYSL</sequence>
<organism evidence="1 2">
    <name type="scientific">Cuscuta epithymum</name>
    <dbReference type="NCBI Taxonomy" id="186058"/>
    <lineage>
        <taxon>Eukaryota</taxon>
        <taxon>Viridiplantae</taxon>
        <taxon>Streptophyta</taxon>
        <taxon>Embryophyta</taxon>
        <taxon>Tracheophyta</taxon>
        <taxon>Spermatophyta</taxon>
        <taxon>Magnoliopsida</taxon>
        <taxon>eudicotyledons</taxon>
        <taxon>Gunneridae</taxon>
        <taxon>Pentapetalae</taxon>
        <taxon>asterids</taxon>
        <taxon>lamiids</taxon>
        <taxon>Solanales</taxon>
        <taxon>Convolvulaceae</taxon>
        <taxon>Cuscuteae</taxon>
        <taxon>Cuscuta</taxon>
        <taxon>Cuscuta subgen. Cuscuta</taxon>
    </lineage>
</organism>
<keyword evidence="2" id="KW-1185">Reference proteome</keyword>
<dbReference type="Proteomes" id="UP001152523">
    <property type="component" value="Unassembled WGS sequence"/>
</dbReference>
<gene>
    <name evidence="1" type="ORF">CEPIT_LOCUS17565</name>
</gene>
<proteinExistence type="predicted"/>
<evidence type="ECO:0000313" key="1">
    <source>
        <dbReference type="EMBL" id="CAH9106369.1"/>
    </source>
</evidence>
<dbReference type="PANTHER" id="PTHR46890:SF48">
    <property type="entry name" value="RNA-DIRECTED DNA POLYMERASE"/>
    <property type="match status" value="1"/>
</dbReference>
<accession>A0AAV0DP55</accession>
<reference evidence="1" key="1">
    <citation type="submission" date="2022-07" db="EMBL/GenBank/DDBJ databases">
        <authorList>
            <person name="Macas J."/>
            <person name="Novak P."/>
            <person name="Neumann P."/>
        </authorList>
    </citation>
    <scope>NUCLEOTIDE SEQUENCE</scope>
</reference>
<comment type="caution">
    <text evidence="1">The sequence shown here is derived from an EMBL/GenBank/DDBJ whole genome shotgun (WGS) entry which is preliminary data.</text>
</comment>
<dbReference type="EMBL" id="CAMAPF010000135">
    <property type="protein sequence ID" value="CAH9106369.1"/>
    <property type="molecule type" value="Genomic_DNA"/>
</dbReference>